<dbReference type="GO" id="GO:0000981">
    <property type="term" value="F:DNA-binding transcription factor activity, RNA polymerase II-specific"/>
    <property type="evidence" value="ECO:0007669"/>
    <property type="project" value="TreeGrafter"/>
</dbReference>
<dbReference type="InterPro" id="IPR008366">
    <property type="entry name" value="NFAT"/>
</dbReference>
<comment type="caution">
    <text evidence="2">The sequence shown here is derived from an EMBL/GenBank/DDBJ whole genome shotgun (WGS) entry which is preliminary data.</text>
</comment>
<evidence type="ECO:0000313" key="2">
    <source>
        <dbReference type="EMBL" id="KAG8236328.1"/>
    </source>
</evidence>
<dbReference type="SUPFAM" id="SSF49417">
    <property type="entry name" value="p53-like transcription factors"/>
    <property type="match status" value="1"/>
</dbReference>
<reference evidence="2" key="1">
    <citation type="submission" date="2013-04" db="EMBL/GenBank/DDBJ databases">
        <authorList>
            <person name="Qu J."/>
            <person name="Murali S.C."/>
            <person name="Bandaranaike D."/>
            <person name="Bellair M."/>
            <person name="Blankenburg K."/>
            <person name="Chao H."/>
            <person name="Dinh H."/>
            <person name="Doddapaneni H."/>
            <person name="Downs B."/>
            <person name="Dugan-Rocha S."/>
            <person name="Elkadiri S."/>
            <person name="Gnanaolivu R.D."/>
            <person name="Hernandez B."/>
            <person name="Javaid M."/>
            <person name="Jayaseelan J.C."/>
            <person name="Lee S."/>
            <person name="Li M."/>
            <person name="Ming W."/>
            <person name="Munidasa M."/>
            <person name="Muniz J."/>
            <person name="Nguyen L."/>
            <person name="Ongeri F."/>
            <person name="Osuji N."/>
            <person name="Pu L.-L."/>
            <person name="Puazo M."/>
            <person name="Qu C."/>
            <person name="Quiroz J."/>
            <person name="Raj R."/>
            <person name="Weissenberger G."/>
            <person name="Xin Y."/>
            <person name="Zou X."/>
            <person name="Han Y."/>
            <person name="Richards S."/>
            <person name="Worley K."/>
            <person name="Muzny D."/>
            <person name="Gibbs R."/>
        </authorList>
    </citation>
    <scope>NUCLEOTIDE SEQUENCE</scope>
    <source>
        <strain evidence="2">Sampled in the wild</strain>
    </source>
</reference>
<dbReference type="InterPro" id="IPR011539">
    <property type="entry name" value="RHD_DNA_bind_dom"/>
</dbReference>
<name>A0A8K0P8W4_LADFU</name>
<dbReference type="InterPro" id="IPR037059">
    <property type="entry name" value="RHD_DNA_bind_dom_sf"/>
</dbReference>
<sequence>MKGSGVKAYRRTAKGACSIASKRAAPHKRIVTAGAVIASTQLSEDSRGAVSGVVGALDNCDNSNDSGLGFEHNSESHKVTSISHPPLTNAHLLHFDNHEESWDNHCSEVKRQRLGIKVEKSDDLRVEDSFSVFSVSCRNDTQVPGLGQHTMSAVVPSGMVRPVAQSKVMPVPGKSQTMKRKALQSHASNGLSSSMLLPPRGPDGNYPLTAQLPSSTLIKNEGAAPTLAQLIILAQPESQHRARYQTEGSRGAVKDRSGNGFPIVKLVGFNGTAKLQVFIGTDLGRVAPHMFYQACRVSGKNSTPCSELKVDGTILIEVDFDPSKDMVI</sequence>
<dbReference type="InterPro" id="IPR008967">
    <property type="entry name" value="p53-like_TF_DNA-bd_sf"/>
</dbReference>
<dbReference type="OrthoDB" id="5346094at2759"/>
<evidence type="ECO:0000259" key="1">
    <source>
        <dbReference type="Pfam" id="PF00554"/>
    </source>
</evidence>
<gene>
    <name evidence="2" type="ORF">J437_LFUL010462</name>
</gene>
<accession>A0A8K0P8W4</accession>
<dbReference type="Pfam" id="PF00554">
    <property type="entry name" value="RHD_DNA_bind"/>
    <property type="match status" value="1"/>
</dbReference>
<organism evidence="2 3">
    <name type="scientific">Ladona fulva</name>
    <name type="common">Scarce chaser dragonfly</name>
    <name type="synonym">Libellula fulva</name>
    <dbReference type="NCBI Taxonomy" id="123851"/>
    <lineage>
        <taxon>Eukaryota</taxon>
        <taxon>Metazoa</taxon>
        <taxon>Ecdysozoa</taxon>
        <taxon>Arthropoda</taxon>
        <taxon>Hexapoda</taxon>
        <taxon>Insecta</taxon>
        <taxon>Pterygota</taxon>
        <taxon>Palaeoptera</taxon>
        <taxon>Odonata</taxon>
        <taxon>Epiprocta</taxon>
        <taxon>Anisoptera</taxon>
        <taxon>Libelluloidea</taxon>
        <taxon>Libellulidae</taxon>
        <taxon>Ladona</taxon>
    </lineage>
</organism>
<feature type="domain" description="RHD" evidence="1">
    <location>
        <begin position="231"/>
        <end position="326"/>
    </location>
</feature>
<dbReference type="Proteomes" id="UP000792457">
    <property type="component" value="Unassembled WGS sequence"/>
</dbReference>
<dbReference type="Gene3D" id="2.60.40.340">
    <property type="entry name" value="Rel homology domain (RHD), DNA-binding domain"/>
    <property type="match status" value="1"/>
</dbReference>
<keyword evidence="3" id="KW-1185">Reference proteome</keyword>
<feature type="non-terminal residue" evidence="2">
    <location>
        <position position="1"/>
    </location>
</feature>
<dbReference type="AlphaFoldDB" id="A0A8K0P8W4"/>
<dbReference type="GO" id="GO:0005667">
    <property type="term" value="C:transcription regulator complex"/>
    <property type="evidence" value="ECO:0007669"/>
    <property type="project" value="TreeGrafter"/>
</dbReference>
<proteinExistence type="predicted"/>
<dbReference type="PANTHER" id="PTHR12533:SF7">
    <property type="entry name" value="NFAT NUCLEAR FACTOR, ISOFORM B"/>
    <property type="match status" value="1"/>
</dbReference>
<evidence type="ECO:0000313" key="3">
    <source>
        <dbReference type="Proteomes" id="UP000792457"/>
    </source>
</evidence>
<reference evidence="2" key="2">
    <citation type="submission" date="2017-10" db="EMBL/GenBank/DDBJ databases">
        <title>Ladona fulva Genome sequencing and assembly.</title>
        <authorList>
            <person name="Murali S."/>
            <person name="Richards S."/>
            <person name="Bandaranaike D."/>
            <person name="Bellair M."/>
            <person name="Blankenburg K."/>
            <person name="Chao H."/>
            <person name="Dinh H."/>
            <person name="Doddapaneni H."/>
            <person name="Dugan-Rocha S."/>
            <person name="Elkadiri S."/>
            <person name="Gnanaolivu R."/>
            <person name="Hernandez B."/>
            <person name="Skinner E."/>
            <person name="Javaid M."/>
            <person name="Lee S."/>
            <person name="Li M."/>
            <person name="Ming W."/>
            <person name="Munidasa M."/>
            <person name="Muniz J."/>
            <person name="Nguyen L."/>
            <person name="Hughes D."/>
            <person name="Osuji N."/>
            <person name="Pu L.-L."/>
            <person name="Puazo M."/>
            <person name="Qu C."/>
            <person name="Quiroz J."/>
            <person name="Raj R."/>
            <person name="Weissenberger G."/>
            <person name="Xin Y."/>
            <person name="Zou X."/>
            <person name="Han Y."/>
            <person name="Worley K."/>
            <person name="Muzny D."/>
            <person name="Gibbs R."/>
        </authorList>
    </citation>
    <scope>NUCLEOTIDE SEQUENCE</scope>
    <source>
        <strain evidence="2">Sampled in the wild</strain>
    </source>
</reference>
<dbReference type="EMBL" id="KZ309015">
    <property type="protein sequence ID" value="KAG8236328.1"/>
    <property type="molecule type" value="Genomic_DNA"/>
</dbReference>
<protein>
    <recommendedName>
        <fullName evidence="1">RHD domain-containing protein</fullName>
    </recommendedName>
</protein>
<dbReference type="PANTHER" id="PTHR12533">
    <property type="entry name" value="NFAT"/>
    <property type="match status" value="1"/>
</dbReference>
<dbReference type="GO" id="GO:0000978">
    <property type="term" value="F:RNA polymerase II cis-regulatory region sequence-specific DNA binding"/>
    <property type="evidence" value="ECO:0007669"/>
    <property type="project" value="TreeGrafter"/>
</dbReference>